<feature type="transmembrane region" description="Helical" evidence="8">
    <location>
        <begin position="163"/>
        <end position="183"/>
    </location>
</feature>
<feature type="domain" description="ABC transmembrane type-1" evidence="10">
    <location>
        <begin position="84"/>
        <end position="298"/>
    </location>
</feature>
<feature type="transmembrane region" description="Helical" evidence="8">
    <location>
        <begin position="223"/>
        <end position="251"/>
    </location>
</feature>
<evidence type="ECO:0000256" key="8">
    <source>
        <dbReference type="RuleBase" id="RU363032"/>
    </source>
</evidence>
<dbReference type="PROSITE" id="PS50928">
    <property type="entry name" value="ABC_TM1"/>
    <property type="match status" value="1"/>
</dbReference>
<organism evidence="11 12">
    <name type="scientific">Celeribacter baekdonensis</name>
    <dbReference type="NCBI Taxonomy" id="875171"/>
    <lineage>
        <taxon>Bacteria</taxon>
        <taxon>Pseudomonadati</taxon>
        <taxon>Pseudomonadota</taxon>
        <taxon>Alphaproteobacteria</taxon>
        <taxon>Rhodobacterales</taxon>
        <taxon>Roseobacteraceae</taxon>
        <taxon>Celeribacter</taxon>
    </lineage>
</organism>
<dbReference type="PANTHER" id="PTHR42929:SF1">
    <property type="entry name" value="INNER MEMBRANE ABC TRANSPORTER PERMEASE PROTEIN YDCU-RELATED"/>
    <property type="match status" value="1"/>
</dbReference>
<comment type="subcellular location">
    <subcellularLocation>
        <location evidence="1 8">Cell membrane</location>
        <topology evidence="1 8">Multi-pass membrane protein</topology>
    </subcellularLocation>
</comment>
<evidence type="ECO:0000313" key="11">
    <source>
        <dbReference type="EMBL" id="SDF94877.1"/>
    </source>
</evidence>
<proteinExistence type="inferred from homology"/>
<keyword evidence="4" id="KW-1003">Cell membrane</keyword>
<feature type="transmembrane region" description="Helical" evidence="8">
    <location>
        <begin position="90"/>
        <end position="110"/>
    </location>
</feature>
<feature type="transmembrane region" description="Helical" evidence="8">
    <location>
        <begin position="122"/>
        <end position="143"/>
    </location>
</feature>
<dbReference type="AlphaFoldDB" id="A0A1G7Q8G0"/>
<evidence type="ECO:0000256" key="4">
    <source>
        <dbReference type="ARBA" id="ARBA00022475"/>
    </source>
</evidence>
<evidence type="ECO:0000259" key="10">
    <source>
        <dbReference type="PROSITE" id="PS50928"/>
    </source>
</evidence>
<dbReference type="SUPFAM" id="SSF161098">
    <property type="entry name" value="MetI-like"/>
    <property type="match status" value="1"/>
</dbReference>
<dbReference type="Gene3D" id="1.10.3720.10">
    <property type="entry name" value="MetI-like"/>
    <property type="match status" value="1"/>
</dbReference>
<reference evidence="11 12" key="1">
    <citation type="submission" date="2016-10" db="EMBL/GenBank/DDBJ databases">
        <authorList>
            <person name="de Groot N.N."/>
        </authorList>
    </citation>
    <scope>NUCLEOTIDE SEQUENCE [LARGE SCALE GENOMIC DNA]</scope>
    <source>
        <strain evidence="11 12">DSM 27375</strain>
    </source>
</reference>
<feature type="transmembrane region" description="Helical" evidence="8">
    <location>
        <begin position="277"/>
        <end position="299"/>
    </location>
</feature>
<gene>
    <name evidence="11" type="ORF">SAMN04488117_10952</name>
</gene>
<accession>A0A1G7Q8G0</accession>
<evidence type="ECO:0000313" key="12">
    <source>
        <dbReference type="Proteomes" id="UP000182284"/>
    </source>
</evidence>
<comment type="similarity">
    <text evidence="2">Belongs to the binding-protein-dependent transport system permease family. CysTW subfamily.</text>
</comment>
<evidence type="ECO:0000256" key="6">
    <source>
        <dbReference type="ARBA" id="ARBA00022989"/>
    </source>
</evidence>
<feature type="transmembrane region" description="Helical" evidence="8">
    <location>
        <begin position="34"/>
        <end position="56"/>
    </location>
</feature>
<keyword evidence="7 8" id="KW-0472">Membrane</keyword>
<dbReference type="Proteomes" id="UP000182284">
    <property type="component" value="Unassembled WGS sequence"/>
</dbReference>
<evidence type="ECO:0000256" key="5">
    <source>
        <dbReference type="ARBA" id="ARBA00022692"/>
    </source>
</evidence>
<evidence type="ECO:0000256" key="2">
    <source>
        <dbReference type="ARBA" id="ARBA00007069"/>
    </source>
</evidence>
<keyword evidence="5 8" id="KW-0812">Transmembrane</keyword>
<evidence type="ECO:0000256" key="1">
    <source>
        <dbReference type="ARBA" id="ARBA00004651"/>
    </source>
</evidence>
<dbReference type="EMBL" id="FNBL01000009">
    <property type="protein sequence ID" value="SDF94877.1"/>
    <property type="molecule type" value="Genomic_DNA"/>
</dbReference>
<dbReference type="RefSeq" id="WP_143026835.1">
    <property type="nucleotide sequence ID" value="NZ_FNBL01000009.1"/>
</dbReference>
<dbReference type="InterPro" id="IPR000515">
    <property type="entry name" value="MetI-like"/>
</dbReference>
<dbReference type="InterPro" id="IPR035906">
    <property type="entry name" value="MetI-like_sf"/>
</dbReference>
<dbReference type="CDD" id="cd06261">
    <property type="entry name" value="TM_PBP2"/>
    <property type="match status" value="1"/>
</dbReference>
<dbReference type="GO" id="GO:0055085">
    <property type="term" value="P:transmembrane transport"/>
    <property type="evidence" value="ECO:0007669"/>
    <property type="project" value="InterPro"/>
</dbReference>
<evidence type="ECO:0000256" key="3">
    <source>
        <dbReference type="ARBA" id="ARBA00022448"/>
    </source>
</evidence>
<feature type="region of interest" description="Disordered" evidence="9">
    <location>
        <begin position="1"/>
        <end position="27"/>
    </location>
</feature>
<name>A0A1G7Q8G0_9RHOB</name>
<keyword evidence="6 8" id="KW-1133">Transmembrane helix</keyword>
<protein>
    <submittedName>
        <fullName evidence="11">Putative spermidine/putrescine transport system permease protein</fullName>
    </submittedName>
</protein>
<dbReference type="Pfam" id="PF00528">
    <property type="entry name" value="BPD_transp_1"/>
    <property type="match status" value="1"/>
</dbReference>
<dbReference type="OrthoDB" id="8404154at2"/>
<dbReference type="GO" id="GO:0005886">
    <property type="term" value="C:plasma membrane"/>
    <property type="evidence" value="ECO:0007669"/>
    <property type="project" value="UniProtKB-SubCell"/>
</dbReference>
<evidence type="ECO:0000256" key="9">
    <source>
        <dbReference type="SAM" id="MobiDB-lite"/>
    </source>
</evidence>
<evidence type="ECO:0000256" key="7">
    <source>
        <dbReference type="ARBA" id="ARBA00023136"/>
    </source>
</evidence>
<sequence length="308" mass="33601">MIHTAPPSISQSETVPQATPPTPPRKPARRNLSWLGLVPFLGFALLFLILPVFYLVNGAFQTPDGRYSFETMLSLSAPEIAGSYGLSLRLSFASAAMGTVFGLILGYALLLGGLPSWVRRAFMTFSGVASNFAGVPLAFAFIATLGRLGLVTLVLRDVLGINIYAAGFSLFSFWGLTLTYLYFQLPLMVLMITPALEGLRPEWREAAESLGASRMQYVARVALPLLAPSVLGCFLLLFANAFGTLATIYALTSANYPVVPIVLFQQIRGNVLYNPNLGYALAVGMILIMGLSNTLYFILRRRAERWQK</sequence>
<dbReference type="PANTHER" id="PTHR42929">
    <property type="entry name" value="INNER MEMBRANE ABC TRANSPORTER PERMEASE PROTEIN YDCU-RELATED-RELATED"/>
    <property type="match status" value="1"/>
</dbReference>
<keyword evidence="3 8" id="KW-0813">Transport</keyword>